<evidence type="ECO:0000313" key="6">
    <source>
        <dbReference type="EMBL" id="TKV61670.1"/>
    </source>
</evidence>
<dbReference type="SUPFAM" id="SSF53448">
    <property type="entry name" value="Nucleotide-diphospho-sugar transferases"/>
    <property type="match status" value="1"/>
</dbReference>
<proteinExistence type="inferred from homology"/>
<keyword evidence="2" id="KW-0328">Glycosyltransferase</keyword>
<accession>A0A4U6QM44</accession>
<dbReference type="Gene3D" id="3.90.550.10">
    <property type="entry name" value="Spore Coat Polysaccharide Biosynthesis Protein SpsA, Chain A"/>
    <property type="match status" value="1"/>
</dbReference>
<feature type="region of interest" description="Disordered" evidence="4">
    <location>
        <begin position="390"/>
        <end position="431"/>
    </location>
</feature>
<dbReference type="AlphaFoldDB" id="A0A4U6QM44"/>
<protein>
    <submittedName>
        <fullName evidence="6">Glycosyltransferase family 2 protein</fullName>
    </submittedName>
</protein>
<comment type="similarity">
    <text evidence="1">Belongs to the glycosyltransferase 2 family.</text>
</comment>
<dbReference type="Proteomes" id="UP000306985">
    <property type="component" value="Unassembled WGS sequence"/>
</dbReference>
<name>A0A4U6QM44_9ACTN</name>
<evidence type="ECO:0000256" key="2">
    <source>
        <dbReference type="ARBA" id="ARBA00022676"/>
    </source>
</evidence>
<gene>
    <name evidence="6" type="ORF">FDO65_08995</name>
</gene>
<reference evidence="6 7" key="1">
    <citation type="submission" date="2019-05" db="EMBL/GenBank/DDBJ databases">
        <title>Nakamurella sp. N5BH11, whole genome shotgun sequence.</title>
        <authorList>
            <person name="Tuo L."/>
        </authorList>
    </citation>
    <scope>NUCLEOTIDE SEQUENCE [LARGE SCALE GENOMIC DNA]</scope>
    <source>
        <strain evidence="6 7">N5BH11</strain>
    </source>
</reference>
<organism evidence="6 7">
    <name type="scientific">Nakamurella flava</name>
    <dbReference type="NCBI Taxonomy" id="2576308"/>
    <lineage>
        <taxon>Bacteria</taxon>
        <taxon>Bacillati</taxon>
        <taxon>Actinomycetota</taxon>
        <taxon>Actinomycetes</taxon>
        <taxon>Nakamurellales</taxon>
        <taxon>Nakamurellaceae</taxon>
        <taxon>Nakamurella</taxon>
    </lineage>
</organism>
<dbReference type="Pfam" id="PF00535">
    <property type="entry name" value="Glycos_transf_2"/>
    <property type="match status" value="1"/>
</dbReference>
<dbReference type="PANTHER" id="PTHR43630:SF1">
    <property type="entry name" value="POLY-BETA-1,6-N-ACETYL-D-GLUCOSAMINE SYNTHASE"/>
    <property type="match status" value="1"/>
</dbReference>
<keyword evidence="3 6" id="KW-0808">Transferase</keyword>
<evidence type="ECO:0000256" key="3">
    <source>
        <dbReference type="ARBA" id="ARBA00022679"/>
    </source>
</evidence>
<feature type="compositionally biased region" description="Low complexity" evidence="4">
    <location>
        <begin position="410"/>
        <end position="424"/>
    </location>
</feature>
<dbReference type="OrthoDB" id="9797391at2"/>
<evidence type="ECO:0000313" key="7">
    <source>
        <dbReference type="Proteomes" id="UP000306985"/>
    </source>
</evidence>
<dbReference type="InterPro" id="IPR029044">
    <property type="entry name" value="Nucleotide-diphossugar_trans"/>
</dbReference>
<evidence type="ECO:0000256" key="1">
    <source>
        <dbReference type="ARBA" id="ARBA00006739"/>
    </source>
</evidence>
<dbReference type="RefSeq" id="WP_137448975.1">
    <property type="nucleotide sequence ID" value="NZ_SZZH01000001.1"/>
</dbReference>
<evidence type="ECO:0000259" key="5">
    <source>
        <dbReference type="Pfam" id="PF00535"/>
    </source>
</evidence>
<dbReference type="EMBL" id="SZZH01000001">
    <property type="protein sequence ID" value="TKV61670.1"/>
    <property type="molecule type" value="Genomic_DNA"/>
</dbReference>
<dbReference type="CDD" id="cd06439">
    <property type="entry name" value="CESA_like_1"/>
    <property type="match status" value="1"/>
</dbReference>
<dbReference type="GO" id="GO:0016757">
    <property type="term" value="F:glycosyltransferase activity"/>
    <property type="evidence" value="ECO:0007669"/>
    <property type="project" value="UniProtKB-KW"/>
</dbReference>
<keyword evidence="7" id="KW-1185">Reference proteome</keyword>
<feature type="domain" description="Glycosyltransferase 2-like" evidence="5">
    <location>
        <begin position="67"/>
        <end position="192"/>
    </location>
</feature>
<dbReference type="PANTHER" id="PTHR43630">
    <property type="entry name" value="POLY-BETA-1,6-N-ACETYL-D-GLUCOSAMINE SYNTHASE"/>
    <property type="match status" value="1"/>
</dbReference>
<comment type="caution">
    <text evidence="6">The sequence shown here is derived from an EMBL/GenBank/DDBJ whole genome shotgun (WGS) entry which is preliminary data.</text>
</comment>
<dbReference type="InterPro" id="IPR001173">
    <property type="entry name" value="Glyco_trans_2-like"/>
</dbReference>
<sequence>MGIRRHTRPPSPPGRLASGVSLSGIGLVLLTHVGYPLAAHTVARAARRGRGHATDASGSVDRQPTVTVLIPAYNEGRFIAQKIRDTAALDYPADRLEVLVVDDGSSDGTAEKAMSVPHPCMRVVTVSARGGKSAAINRGMQEARGDIVVLTDANGSLDPGSVRAIVRSFDRPEVAVVSGRKLPVGDGAHGAGESLYWRFESALKDAEGIIGRVVGADGGIFAVRREHFRPIPAGVFADDYWIPIDALSRGLLVRQANDAAVYERTSTSKRDDFERRQRIAAGIWQVSLGNLGLLHPRHGWTAVAFGGHRVLRSIVVPPLLPVILLSSAQAARHHRLGRWLLVPQLAAYTAATVGAVSNNRGCAAPYQFAMTNAAALGGAYRHVRRRQSGLWKRTERGDWHPAATAGGRGPSAAEPLAAAASTTSDVQPVAP</sequence>
<evidence type="ECO:0000256" key="4">
    <source>
        <dbReference type="SAM" id="MobiDB-lite"/>
    </source>
</evidence>